<gene>
    <name evidence="2" type="primary">sinI</name>
    <name evidence="2" type="ORF">D4T97_012725</name>
</gene>
<evidence type="ECO:0000313" key="3">
    <source>
        <dbReference type="Proteomes" id="UP000287156"/>
    </source>
</evidence>
<keyword evidence="2" id="KW-0238">DNA-binding</keyword>
<comment type="caution">
    <text evidence="2">The sequence shown here is derived from an EMBL/GenBank/DDBJ whole genome shotgun (WGS) entry which is preliminary data.</text>
</comment>
<accession>A0A429XYB8</accession>
<dbReference type="GO" id="GO:0046983">
    <property type="term" value="F:protein dimerization activity"/>
    <property type="evidence" value="ECO:0007669"/>
    <property type="project" value="InterPro"/>
</dbReference>
<dbReference type="Pfam" id="PF08671">
    <property type="entry name" value="SinI"/>
    <property type="match status" value="1"/>
</dbReference>
<dbReference type="SUPFAM" id="SSF47406">
    <property type="entry name" value="SinR repressor dimerisation domain-like"/>
    <property type="match status" value="1"/>
</dbReference>
<dbReference type="GO" id="GO:0003677">
    <property type="term" value="F:DNA binding"/>
    <property type="evidence" value="ECO:0007669"/>
    <property type="project" value="UniProtKB-KW"/>
</dbReference>
<dbReference type="AlphaFoldDB" id="A0A429XYB8"/>
<dbReference type="Proteomes" id="UP000287156">
    <property type="component" value="Unassembled WGS sequence"/>
</dbReference>
<dbReference type="RefSeq" id="WP_126051124.1">
    <property type="nucleotide sequence ID" value="NZ_QYTV02000005.1"/>
</dbReference>
<evidence type="ECO:0000313" key="2">
    <source>
        <dbReference type="EMBL" id="RST73736.1"/>
    </source>
</evidence>
<dbReference type="OrthoDB" id="2943144at2"/>
<dbReference type="GO" id="GO:0006355">
    <property type="term" value="P:regulation of DNA-templated transcription"/>
    <property type="evidence" value="ECO:0007669"/>
    <property type="project" value="InterPro"/>
</dbReference>
<keyword evidence="3" id="KW-1185">Reference proteome</keyword>
<dbReference type="PROSITE" id="PS51500">
    <property type="entry name" value="SIN"/>
    <property type="match status" value="1"/>
</dbReference>
<name>A0A429XYB8_9BACI</name>
<dbReference type="InterPro" id="IPR010981">
    <property type="entry name" value="SinR/SinI_dimer_dom"/>
</dbReference>
<dbReference type="InterPro" id="IPR036281">
    <property type="entry name" value="SinR/SinI_dimer_dom_sf"/>
</dbReference>
<proteinExistence type="predicted"/>
<dbReference type="EMBL" id="QYTV02000005">
    <property type="protein sequence ID" value="RST73736.1"/>
    <property type="molecule type" value="Genomic_DNA"/>
</dbReference>
<protein>
    <submittedName>
        <fullName evidence="2">DNA-binding anti-repressor SinI</fullName>
    </submittedName>
</protein>
<feature type="domain" description="Sin" evidence="1">
    <location>
        <begin position="5"/>
        <end position="43"/>
    </location>
</feature>
<reference evidence="2" key="1">
    <citation type="submission" date="2018-12" db="EMBL/GenBank/DDBJ databases">
        <authorList>
            <person name="Sun L."/>
            <person name="Chen Z."/>
        </authorList>
    </citation>
    <scope>NUCLEOTIDE SEQUENCE [LARGE SCALE GENOMIC DNA]</scope>
    <source>
        <strain evidence="2">3-2-2</strain>
    </source>
</reference>
<evidence type="ECO:0000259" key="1">
    <source>
        <dbReference type="PROSITE" id="PS51500"/>
    </source>
</evidence>
<sequence>MSQYKGGSKHFDKVDYEWVLLMKEAKRLNIKIEDIRSFLRRKN</sequence>
<organism evidence="2 3">
    <name type="scientific">Siminovitchia acidinfaciens</name>
    <dbReference type="NCBI Taxonomy" id="2321395"/>
    <lineage>
        <taxon>Bacteria</taxon>
        <taxon>Bacillati</taxon>
        <taxon>Bacillota</taxon>
        <taxon>Bacilli</taxon>
        <taxon>Bacillales</taxon>
        <taxon>Bacillaceae</taxon>
        <taxon>Siminovitchia</taxon>
    </lineage>
</organism>